<comment type="subcellular location">
    <subcellularLocation>
        <location evidence="1">Nucleus</location>
    </subcellularLocation>
</comment>
<dbReference type="GO" id="GO:0005634">
    <property type="term" value="C:nucleus"/>
    <property type="evidence" value="ECO:0007669"/>
    <property type="project" value="UniProtKB-SubCell"/>
</dbReference>
<dbReference type="Gene3D" id="3.10.590.10">
    <property type="entry name" value="ph1033 like domains"/>
    <property type="match status" value="1"/>
</dbReference>
<dbReference type="InterPro" id="IPR047197">
    <property type="entry name" value="THYN1-like_EVE"/>
</dbReference>
<dbReference type="PROSITE" id="PS50089">
    <property type="entry name" value="ZF_RING_2"/>
    <property type="match status" value="1"/>
</dbReference>
<keyword evidence="3" id="KW-0597">Phosphoprotein</keyword>
<accession>A0A7J6KT12</accession>
<dbReference type="SMART" id="SM00184">
    <property type="entry name" value="RING"/>
    <property type="match status" value="1"/>
</dbReference>
<keyword evidence="9" id="KW-1185">Reference proteome</keyword>
<keyword evidence="5" id="KW-0862">Zinc</keyword>
<gene>
    <name evidence="8" type="primary">THYN1</name>
    <name evidence="8" type="ORF">FOL47_001142</name>
</gene>
<dbReference type="Gene3D" id="3.30.40.10">
    <property type="entry name" value="Zinc/RING finger domain, C3HC4 (zinc finger)"/>
    <property type="match status" value="1"/>
</dbReference>
<keyword evidence="5" id="KW-0863">Zinc-finger</keyword>
<dbReference type="InterPro" id="IPR001841">
    <property type="entry name" value="Znf_RING"/>
</dbReference>
<dbReference type="PANTHER" id="PTHR14087">
    <property type="entry name" value="THYMOCYTE NUCLEAR PROTEIN 1"/>
    <property type="match status" value="1"/>
</dbReference>
<evidence type="ECO:0000256" key="3">
    <source>
        <dbReference type="ARBA" id="ARBA00022553"/>
    </source>
</evidence>
<feature type="compositionally biased region" description="Low complexity" evidence="6">
    <location>
        <begin position="196"/>
        <end position="206"/>
    </location>
</feature>
<dbReference type="InterPro" id="IPR013083">
    <property type="entry name" value="Znf_RING/FYVE/PHD"/>
</dbReference>
<evidence type="ECO:0000313" key="8">
    <source>
        <dbReference type="EMBL" id="KAF4650445.1"/>
    </source>
</evidence>
<dbReference type="Proteomes" id="UP000591131">
    <property type="component" value="Unassembled WGS sequence"/>
</dbReference>
<reference evidence="8 9" key="1">
    <citation type="submission" date="2020-04" db="EMBL/GenBank/DDBJ databases">
        <title>Perkinsus chesapeaki whole genome sequence.</title>
        <authorList>
            <person name="Bogema D.R."/>
        </authorList>
    </citation>
    <scope>NUCLEOTIDE SEQUENCE [LARGE SCALE GENOMIC DNA]</scope>
    <source>
        <strain evidence="8">ATCC PRA-425</strain>
    </source>
</reference>
<sequence>SVPSVKKSNNDRLDCSSDIEIECGTCALPRKISEKANNFVCDSCKSVNRVVVYPLGDRGVDVVVDPSCVVPRQRGSADAFQMAERGSVLPCSICLDSTGDCVLLPCNHGGFCQVCSVHVGSNLAVGGRHCPKCREYIQQIVRVGRVHELELKGNPVALPVIEDHQLPPKVNLRCSKEGEKSHAPPSRGETATTIASSSNGGSPNPSEVAEDEENTKVGENESSSEILPRAFAFEQSCCMVGKRKRNEVKSEKAASEAPTRAGKGRTVTQETKKKPAKTEPRVGEMFYLIKSEPESRFENGMDMKFSIDDLVDCPNSTAEWDGVRNYQARNLMREMKIGDKAFFYHSNCKPPGIVGIVEVVREAYPDDTQFDAKNPHYDPRSSKEEPKWDMVDVKFIRKLERKISLDELKKYRTKQLSSMGLFTTARLSVQRVTPAEWQFILSLENEAC</sequence>
<dbReference type="InterPro" id="IPR002740">
    <property type="entry name" value="EVE_domain"/>
</dbReference>
<evidence type="ECO:0000259" key="7">
    <source>
        <dbReference type="PROSITE" id="PS50089"/>
    </source>
</evidence>
<dbReference type="InterPro" id="IPR015947">
    <property type="entry name" value="PUA-like_sf"/>
</dbReference>
<dbReference type="InterPro" id="IPR052181">
    <property type="entry name" value="5hmC_binding"/>
</dbReference>
<dbReference type="SUPFAM" id="SSF88697">
    <property type="entry name" value="PUA domain-like"/>
    <property type="match status" value="1"/>
</dbReference>
<feature type="region of interest" description="Disordered" evidence="6">
    <location>
        <begin position="175"/>
        <end position="223"/>
    </location>
</feature>
<comment type="caution">
    <text evidence="8">The sequence shown here is derived from an EMBL/GenBank/DDBJ whole genome shotgun (WGS) entry which is preliminary data.</text>
</comment>
<dbReference type="GO" id="GO:0008270">
    <property type="term" value="F:zinc ion binding"/>
    <property type="evidence" value="ECO:0007669"/>
    <property type="project" value="UniProtKB-KW"/>
</dbReference>
<feature type="region of interest" description="Disordered" evidence="6">
    <location>
        <begin position="244"/>
        <end position="278"/>
    </location>
</feature>
<dbReference type="PANTHER" id="PTHR14087:SF7">
    <property type="entry name" value="THYMOCYTE NUCLEAR PROTEIN 1"/>
    <property type="match status" value="1"/>
</dbReference>
<dbReference type="FunFam" id="3.10.590.10:FF:000003">
    <property type="entry name" value="Thymocyte nuclear protein 1"/>
    <property type="match status" value="1"/>
</dbReference>
<evidence type="ECO:0000256" key="2">
    <source>
        <dbReference type="ARBA" id="ARBA00014654"/>
    </source>
</evidence>
<protein>
    <recommendedName>
        <fullName evidence="2">Thymocyte nuclear protein 1</fullName>
    </recommendedName>
</protein>
<keyword evidence="4" id="KW-0539">Nucleus</keyword>
<dbReference type="SUPFAM" id="SSF57850">
    <property type="entry name" value="RING/U-box"/>
    <property type="match status" value="1"/>
</dbReference>
<proteinExistence type="predicted"/>
<keyword evidence="5" id="KW-0479">Metal-binding</keyword>
<evidence type="ECO:0000256" key="6">
    <source>
        <dbReference type="SAM" id="MobiDB-lite"/>
    </source>
</evidence>
<feature type="domain" description="RING-type" evidence="7">
    <location>
        <begin position="91"/>
        <end position="134"/>
    </location>
</feature>
<organism evidence="8 9">
    <name type="scientific">Perkinsus chesapeaki</name>
    <name type="common">Clam parasite</name>
    <name type="synonym">Perkinsus andrewsi</name>
    <dbReference type="NCBI Taxonomy" id="330153"/>
    <lineage>
        <taxon>Eukaryota</taxon>
        <taxon>Sar</taxon>
        <taxon>Alveolata</taxon>
        <taxon>Perkinsozoa</taxon>
        <taxon>Perkinsea</taxon>
        <taxon>Perkinsida</taxon>
        <taxon>Perkinsidae</taxon>
        <taxon>Perkinsus</taxon>
    </lineage>
</organism>
<evidence type="ECO:0000256" key="1">
    <source>
        <dbReference type="ARBA" id="ARBA00004123"/>
    </source>
</evidence>
<evidence type="ECO:0000313" key="9">
    <source>
        <dbReference type="Proteomes" id="UP000591131"/>
    </source>
</evidence>
<dbReference type="EMBL" id="JAAPAO010001256">
    <property type="protein sequence ID" value="KAF4650445.1"/>
    <property type="molecule type" value="Genomic_DNA"/>
</dbReference>
<dbReference type="OrthoDB" id="41445at2759"/>
<dbReference type="AlphaFoldDB" id="A0A7J6KT12"/>
<dbReference type="Pfam" id="PF01878">
    <property type="entry name" value="EVE"/>
    <property type="match status" value="1"/>
</dbReference>
<dbReference type="Pfam" id="PF13920">
    <property type="entry name" value="zf-C3HC4_3"/>
    <property type="match status" value="1"/>
</dbReference>
<feature type="non-terminal residue" evidence="8">
    <location>
        <position position="448"/>
    </location>
</feature>
<name>A0A7J6KT12_PERCH</name>
<evidence type="ECO:0000256" key="4">
    <source>
        <dbReference type="ARBA" id="ARBA00023242"/>
    </source>
</evidence>
<dbReference type="CDD" id="cd21133">
    <property type="entry name" value="EVE"/>
    <property type="match status" value="1"/>
</dbReference>
<evidence type="ECO:0000256" key="5">
    <source>
        <dbReference type="PROSITE-ProRule" id="PRU00175"/>
    </source>
</evidence>